<reference evidence="3" key="3">
    <citation type="submission" date="2020-12" db="UniProtKB">
        <authorList>
            <consortium name="EnsemblPlants"/>
        </authorList>
    </citation>
    <scope>IDENTIFICATION</scope>
</reference>
<reference evidence="2 4" key="2">
    <citation type="journal article" date="2018" name="Plant J.">
        <title>The Physcomitrella patens chromosome-scale assembly reveals moss genome structure and evolution.</title>
        <authorList>
            <person name="Lang D."/>
            <person name="Ullrich K.K."/>
            <person name="Murat F."/>
            <person name="Fuchs J."/>
            <person name="Jenkins J."/>
            <person name="Haas F.B."/>
            <person name="Piednoel M."/>
            <person name="Gundlach H."/>
            <person name="Van Bel M."/>
            <person name="Meyberg R."/>
            <person name="Vives C."/>
            <person name="Morata J."/>
            <person name="Symeonidi A."/>
            <person name="Hiss M."/>
            <person name="Muchero W."/>
            <person name="Kamisugi Y."/>
            <person name="Saleh O."/>
            <person name="Blanc G."/>
            <person name="Decker E.L."/>
            <person name="van Gessel N."/>
            <person name="Grimwood J."/>
            <person name="Hayes R.D."/>
            <person name="Graham S.W."/>
            <person name="Gunter L.E."/>
            <person name="McDaniel S.F."/>
            <person name="Hoernstein S.N.W."/>
            <person name="Larsson A."/>
            <person name="Li F.W."/>
            <person name="Perroud P.F."/>
            <person name="Phillips J."/>
            <person name="Ranjan P."/>
            <person name="Rokshar D.S."/>
            <person name="Rothfels C.J."/>
            <person name="Schneider L."/>
            <person name="Shu S."/>
            <person name="Stevenson D.W."/>
            <person name="Thummler F."/>
            <person name="Tillich M."/>
            <person name="Villarreal Aguilar J.C."/>
            <person name="Widiez T."/>
            <person name="Wong G.K."/>
            <person name="Wymore A."/>
            <person name="Zhang Y."/>
            <person name="Zimmer A.D."/>
            <person name="Quatrano R.S."/>
            <person name="Mayer K.F.X."/>
            <person name="Goodstein D."/>
            <person name="Casacuberta J.M."/>
            <person name="Vandepoele K."/>
            <person name="Reski R."/>
            <person name="Cuming A.C."/>
            <person name="Tuskan G.A."/>
            <person name="Maumus F."/>
            <person name="Salse J."/>
            <person name="Schmutz J."/>
            <person name="Rensing S.A."/>
        </authorList>
    </citation>
    <scope>NUCLEOTIDE SEQUENCE [LARGE SCALE GENOMIC DNA]</scope>
    <source>
        <strain evidence="3 4">cv. Gransden 2004</strain>
    </source>
</reference>
<dbReference type="Proteomes" id="UP000006727">
    <property type="component" value="Chromosome 5"/>
</dbReference>
<evidence type="ECO:0000313" key="3">
    <source>
        <dbReference type="EnsemblPlants" id="Pp3c5_13270V3.1"/>
    </source>
</evidence>
<sequence>MAVETRIPETTASRNTLKASKQMACGSQSGALKRQVAASVPNSTKALTTKLPATKPSESVVEKNGPPCGKTALNRKATLRIKDVPCIDVQVPRSTSFSEAVRTDSEASNKSLGSIEQNESKHVSDLEEPSLPEIEMQYKDLDVIDSSLQAVSWFPVGDVELDEFWELKADHNPKSGLTIQSLTSGDPIPLIVNEINGSSSELEGAVCREFLVNQRHHKEKQLERGICVVEQEISLKEPDVIKGLEMKNGLHEYDESAQASSNVTSEGITDRTKQDFQLTKPSGKLVCHEGYVFDVFRGWRTKNVVIPSVLVMITVWFCVENTSGDVLGILPPT</sequence>
<name>A0A2K1KJI7_PHYPA</name>
<keyword evidence="4" id="KW-1185">Reference proteome</keyword>
<evidence type="ECO:0000256" key="1">
    <source>
        <dbReference type="SAM" id="MobiDB-lite"/>
    </source>
</evidence>
<feature type="compositionally biased region" description="Polar residues" evidence="1">
    <location>
        <begin position="108"/>
        <end position="117"/>
    </location>
</feature>
<feature type="region of interest" description="Disordered" evidence="1">
    <location>
        <begin position="1"/>
        <end position="21"/>
    </location>
</feature>
<protein>
    <submittedName>
        <fullName evidence="2 3">Uncharacterized protein</fullName>
    </submittedName>
</protein>
<gene>
    <name evidence="3" type="primary">LOC112282052</name>
    <name evidence="2" type="ORF">PHYPA_007614</name>
</gene>
<proteinExistence type="predicted"/>
<dbReference type="EnsemblPlants" id="Pp3c5_13270V3.2">
    <property type="protein sequence ID" value="Pp3c5_13270V3.2"/>
    <property type="gene ID" value="Pp3c5_13270"/>
</dbReference>
<evidence type="ECO:0000313" key="4">
    <source>
        <dbReference type="Proteomes" id="UP000006727"/>
    </source>
</evidence>
<dbReference type="KEGG" id="ppp:112282052"/>
<dbReference type="EnsemblPlants" id="Pp3c5_13270V3.1">
    <property type="protein sequence ID" value="Pp3c5_13270V3.1"/>
    <property type="gene ID" value="Pp3c5_13270"/>
</dbReference>
<dbReference type="GeneID" id="112282052"/>
<dbReference type="PaxDb" id="3218-PP1S350_29V6.1"/>
<feature type="region of interest" description="Disordered" evidence="1">
    <location>
        <begin position="95"/>
        <end position="127"/>
    </location>
</feature>
<dbReference type="Gramene" id="Pp3c5_13270V3.1">
    <property type="protein sequence ID" value="Pp3c5_13270V3.1"/>
    <property type="gene ID" value="Pp3c5_13270"/>
</dbReference>
<dbReference type="RefSeq" id="XP_024374960.1">
    <property type="nucleotide sequence ID" value="XM_024519192.2"/>
</dbReference>
<feature type="compositionally biased region" description="Polar residues" evidence="1">
    <location>
        <begin position="8"/>
        <end position="21"/>
    </location>
</feature>
<reference evidence="2 4" key="1">
    <citation type="journal article" date="2008" name="Science">
        <title>The Physcomitrella genome reveals evolutionary insights into the conquest of land by plants.</title>
        <authorList>
            <person name="Rensing S."/>
            <person name="Lang D."/>
            <person name="Zimmer A."/>
            <person name="Terry A."/>
            <person name="Salamov A."/>
            <person name="Shapiro H."/>
            <person name="Nishiyama T."/>
            <person name="Perroud P.-F."/>
            <person name="Lindquist E."/>
            <person name="Kamisugi Y."/>
            <person name="Tanahashi T."/>
            <person name="Sakakibara K."/>
            <person name="Fujita T."/>
            <person name="Oishi K."/>
            <person name="Shin-I T."/>
            <person name="Kuroki Y."/>
            <person name="Toyoda A."/>
            <person name="Suzuki Y."/>
            <person name="Hashimoto A."/>
            <person name="Yamaguchi K."/>
            <person name="Sugano A."/>
            <person name="Kohara Y."/>
            <person name="Fujiyama A."/>
            <person name="Anterola A."/>
            <person name="Aoki S."/>
            <person name="Ashton N."/>
            <person name="Barbazuk W.B."/>
            <person name="Barker E."/>
            <person name="Bennetzen J."/>
            <person name="Bezanilla M."/>
            <person name="Blankenship R."/>
            <person name="Cho S.H."/>
            <person name="Dutcher S."/>
            <person name="Estelle M."/>
            <person name="Fawcett J.A."/>
            <person name="Gundlach H."/>
            <person name="Hanada K."/>
            <person name="Heyl A."/>
            <person name="Hicks K.A."/>
            <person name="Hugh J."/>
            <person name="Lohr M."/>
            <person name="Mayer K."/>
            <person name="Melkozernov A."/>
            <person name="Murata T."/>
            <person name="Nelson D."/>
            <person name="Pils B."/>
            <person name="Prigge M."/>
            <person name="Reiss B."/>
            <person name="Renner T."/>
            <person name="Rombauts S."/>
            <person name="Rushton P."/>
            <person name="Sanderfoot A."/>
            <person name="Schween G."/>
            <person name="Shiu S.-H."/>
            <person name="Stueber K."/>
            <person name="Theodoulou F.L."/>
            <person name="Tu H."/>
            <person name="Van de Peer Y."/>
            <person name="Verrier P.J."/>
            <person name="Waters E."/>
            <person name="Wood A."/>
            <person name="Yang L."/>
            <person name="Cove D."/>
            <person name="Cuming A."/>
            <person name="Hasebe M."/>
            <person name="Lucas S."/>
            <person name="Mishler D.B."/>
            <person name="Reski R."/>
            <person name="Grigoriev I."/>
            <person name="Quatrano R.S."/>
            <person name="Boore J.L."/>
        </authorList>
    </citation>
    <scope>NUCLEOTIDE SEQUENCE [LARGE SCALE GENOMIC DNA]</scope>
    <source>
        <strain evidence="3 4">cv. Gransden 2004</strain>
    </source>
</reference>
<accession>A0A2K1KJI7</accession>
<dbReference type="EMBL" id="ABEU02000005">
    <property type="protein sequence ID" value="PNR53939.1"/>
    <property type="molecule type" value="Genomic_DNA"/>
</dbReference>
<organism evidence="2">
    <name type="scientific">Physcomitrium patens</name>
    <name type="common">Spreading-leaved earth moss</name>
    <name type="synonym">Physcomitrella patens</name>
    <dbReference type="NCBI Taxonomy" id="3218"/>
    <lineage>
        <taxon>Eukaryota</taxon>
        <taxon>Viridiplantae</taxon>
        <taxon>Streptophyta</taxon>
        <taxon>Embryophyta</taxon>
        <taxon>Bryophyta</taxon>
        <taxon>Bryophytina</taxon>
        <taxon>Bryopsida</taxon>
        <taxon>Funariidae</taxon>
        <taxon>Funariales</taxon>
        <taxon>Funariaceae</taxon>
        <taxon>Physcomitrium</taxon>
    </lineage>
</organism>
<dbReference type="Gramene" id="Pp3c5_13270V3.2">
    <property type="protein sequence ID" value="Pp3c5_13270V3.2"/>
    <property type="gene ID" value="Pp3c5_13270"/>
</dbReference>
<dbReference type="AlphaFoldDB" id="A0A2K1KJI7"/>
<evidence type="ECO:0000313" key="2">
    <source>
        <dbReference type="EMBL" id="PNR53939.1"/>
    </source>
</evidence>
<dbReference type="RefSeq" id="XP_024374959.1">
    <property type="nucleotide sequence ID" value="XM_024519191.2"/>
</dbReference>